<reference evidence="1 2" key="1">
    <citation type="journal article" date="2007" name="PLoS ONE">
        <title>Analysis of the neurotoxin complex genes in Clostridium botulinum A1-A4 and B1 strains: BoNT/A3, /Ba4 and /B1 clusters are located within plasmids.</title>
        <authorList>
            <person name="Smith T.J."/>
            <person name="Hill K.K."/>
            <person name="Foley B.T."/>
            <person name="Detter J.C."/>
            <person name="Munk A.C."/>
            <person name="Bruce D.C."/>
            <person name="Doggett N.A."/>
            <person name="Smith L.A."/>
            <person name="Marks J.D."/>
            <person name="Xie G."/>
            <person name="Brettin T.S."/>
        </authorList>
    </citation>
    <scope>NUCLEOTIDE SEQUENCE [LARGE SCALE GENOMIC DNA]</scope>
    <source>
        <strain evidence="2">657 / Type Ba4</strain>
    </source>
</reference>
<proteinExistence type="predicted"/>
<evidence type="ECO:0000313" key="2">
    <source>
        <dbReference type="Proteomes" id="UP000002333"/>
    </source>
</evidence>
<evidence type="ECO:0000313" key="1">
    <source>
        <dbReference type="EMBL" id="ACQ54702.1"/>
    </source>
</evidence>
<dbReference type="KEGG" id="cbi:CLJ_B2512"/>
<dbReference type="EMBL" id="CP001083">
    <property type="protein sequence ID" value="ACQ54702.1"/>
    <property type="molecule type" value="Genomic_DNA"/>
</dbReference>
<name>A0A3F2ZXY3_CLOB6</name>
<gene>
    <name evidence="1" type="ordered locus">CLJ_B2512</name>
</gene>
<organism evidence="1 2">
    <name type="scientific">Clostridium botulinum (strain 657 / Type Ba4)</name>
    <dbReference type="NCBI Taxonomy" id="515621"/>
    <lineage>
        <taxon>Bacteria</taxon>
        <taxon>Bacillati</taxon>
        <taxon>Bacillota</taxon>
        <taxon>Clostridia</taxon>
        <taxon>Eubacteriales</taxon>
        <taxon>Clostridiaceae</taxon>
        <taxon>Clostridium</taxon>
    </lineage>
</organism>
<dbReference type="Proteomes" id="UP000002333">
    <property type="component" value="Chromosome"/>
</dbReference>
<reference evidence="2" key="2">
    <citation type="submission" date="2008-05" db="EMBL/GenBank/DDBJ databases">
        <title>Genome sequence of Clostridium botulinum Ba4 strain 657.</title>
        <authorList>
            <person name="Shrivastava S."/>
            <person name="Brown J.L."/>
            <person name="Bruce D."/>
            <person name="Detter C."/>
            <person name="Munk C."/>
            <person name="Smith L.A."/>
            <person name="Smith T.J."/>
            <person name="Sutton G."/>
            <person name="Brettin T.S."/>
        </authorList>
    </citation>
    <scope>NUCLEOTIDE SEQUENCE [LARGE SCALE GENOMIC DNA]</scope>
    <source>
        <strain evidence="2">657 / Type Ba4</strain>
    </source>
</reference>
<sequence>MNFWKMAFDIGAIGVDLLKQAVKCDSNPFGEITPEEFKTICNEDFVTQ</sequence>
<accession>A0A3F2ZXY3</accession>
<evidence type="ECO:0008006" key="3">
    <source>
        <dbReference type="Google" id="ProtNLM"/>
    </source>
</evidence>
<dbReference type="AlphaFoldDB" id="A0A3F2ZXY3"/>
<protein>
    <recommendedName>
        <fullName evidence="3">XkdX family protein</fullName>
    </recommendedName>
</protein>
<dbReference type="RefSeq" id="WP_012721290.1">
    <property type="nucleotide sequence ID" value="NC_012658.1"/>
</dbReference>